<reference evidence="1" key="1">
    <citation type="submission" date="2015-06" db="EMBL/GenBank/DDBJ databases">
        <authorList>
            <person name="Joergensen T."/>
        </authorList>
    </citation>
    <scope>NUCLEOTIDE SEQUENCE</scope>
    <source>
        <strain evidence="1">RGRH0247</strain>
    </source>
</reference>
<organism evidence="1">
    <name type="scientific">uncultured prokaryote</name>
    <dbReference type="NCBI Taxonomy" id="198431"/>
    <lineage>
        <taxon>unclassified sequences</taxon>
        <taxon>environmental samples</taxon>
    </lineage>
</organism>
<sequence length="62" mass="7383">MKSDGLEIMQESAQLRVTARRLITESHQITRELHEVYDHLVYDLEAAREGQLLTPLREHLRW</sequence>
<name>A0A0H5PZ01_9ZZZZ</name>
<reference evidence="1" key="2">
    <citation type="submission" date="2015-07" db="EMBL/GenBank/DDBJ databases">
        <title>Plasmids, circular viruses and viroids from rat gut.</title>
        <authorList>
            <person name="Jorgensen T.J."/>
            <person name="Hansen M.A."/>
            <person name="Xu Z."/>
            <person name="Tabak M.A."/>
            <person name="Sorensen S.J."/>
            <person name="Hansen L.H."/>
        </authorList>
    </citation>
    <scope>NUCLEOTIDE SEQUENCE</scope>
    <source>
        <strain evidence="1">RGRH0247</strain>
    </source>
</reference>
<proteinExistence type="predicted"/>
<dbReference type="AlphaFoldDB" id="A0A0H5PZ01"/>
<accession>A0A0H5PZ01</accession>
<dbReference type="EMBL" id="LN852920">
    <property type="protein sequence ID" value="CRY94410.1"/>
    <property type="molecule type" value="Genomic_DNA"/>
</dbReference>
<protein>
    <submittedName>
        <fullName evidence="1">Uncharacterized protein</fullName>
    </submittedName>
</protein>
<evidence type="ECO:0000313" key="1">
    <source>
        <dbReference type="EMBL" id="CRY94410.1"/>
    </source>
</evidence>